<feature type="region of interest" description="Disordered" evidence="1">
    <location>
        <begin position="178"/>
        <end position="206"/>
    </location>
</feature>
<dbReference type="EMBL" id="CP099419">
    <property type="protein sequence ID" value="USW50112.1"/>
    <property type="molecule type" value="Genomic_DNA"/>
</dbReference>
<dbReference type="AlphaFoldDB" id="A0A9Q9AQA0"/>
<protein>
    <submittedName>
        <fullName evidence="2">Uncharacterized protein</fullName>
    </submittedName>
</protein>
<dbReference type="Proteomes" id="UP001056384">
    <property type="component" value="Chromosome 2"/>
</dbReference>
<feature type="region of interest" description="Disordered" evidence="1">
    <location>
        <begin position="94"/>
        <end position="146"/>
    </location>
</feature>
<reference evidence="2" key="1">
    <citation type="submission" date="2022-06" db="EMBL/GenBank/DDBJ databases">
        <title>Complete genome sequences of two strains of the flax pathogen Septoria linicola.</title>
        <authorList>
            <person name="Lapalu N."/>
            <person name="Simon A."/>
            <person name="Demenou B."/>
            <person name="Paumier D."/>
            <person name="Guillot M.-P."/>
            <person name="Gout L."/>
            <person name="Valade R."/>
        </authorList>
    </citation>
    <scope>NUCLEOTIDE SEQUENCE</scope>
    <source>
        <strain evidence="2">SE15195</strain>
    </source>
</reference>
<keyword evidence="3" id="KW-1185">Reference proteome</keyword>
<sequence length="257" mass="28051">MPPASPHQPRSTSSITRDHEWQFKKAVARKALSSAIDDLKSSFGSAIDSLSDLLAASRQEERPANVQNFETEAKSLVVIPRPIVGRAYRMPAEWNGDGGASRGNGSRVCAARSAGSDGSRKYSDCSSTAAQIPRTRRRAARDLNDEDAESNATLKEFGRRCGMLPWRGQGSIDSEVVVRSDQRHDSTAPTMGRKRIEKAPPLGSEWAMPGLSVFDDESEDDEAYGSAVAVHRVVRKLRREAGVQKEVAAEKQRNASD</sequence>
<evidence type="ECO:0000313" key="2">
    <source>
        <dbReference type="EMBL" id="USW50112.1"/>
    </source>
</evidence>
<evidence type="ECO:0000256" key="1">
    <source>
        <dbReference type="SAM" id="MobiDB-lite"/>
    </source>
</evidence>
<organism evidence="2 3">
    <name type="scientific">Septoria linicola</name>
    <dbReference type="NCBI Taxonomy" id="215465"/>
    <lineage>
        <taxon>Eukaryota</taxon>
        <taxon>Fungi</taxon>
        <taxon>Dikarya</taxon>
        <taxon>Ascomycota</taxon>
        <taxon>Pezizomycotina</taxon>
        <taxon>Dothideomycetes</taxon>
        <taxon>Dothideomycetidae</taxon>
        <taxon>Mycosphaerellales</taxon>
        <taxon>Mycosphaerellaceae</taxon>
        <taxon>Septoria</taxon>
    </lineage>
</organism>
<evidence type="ECO:0000313" key="3">
    <source>
        <dbReference type="Proteomes" id="UP001056384"/>
    </source>
</evidence>
<gene>
    <name evidence="2" type="ORF">Slin15195_G034310</name>
</gene>
<accession>A0A9Q9AQA0</accession>
<name>A0A9Q9AQA0_9PEZI</name>
<proteinExistence type="predicted"/>